<dbReference type="EMBL" id="VHSH01000007">
    <property type="protein sequence ID" value="TQV78004.1"/>
    <property type="molecule type" value="Genomic_DNA"/>
</dbReference>
<dbReference type="Pfam" id="PF00248">
    <property type="entry name" value="Aldo_ket_red"/>
    <property type="match status" value="1"/>
</dbReference>
<reference evidence="3 4" key="1">
    <citation type="submission" date="2019-06" db="EMBL/GenBank/DDBJ databases">
        <title>Whole genome sequence for Rhodospirillaceae sp. R148.</title>
        <authorList>
            <person name="Wang G."/>
        </authorList>
    </citation>
    <scope>NUCLEOTIDE SEQUENCE [LARGE SCALE GENOMIC DNA]</scope>
    <source>
        <strain evidence="3 4">R148</strain>
    </source>
</reference>
<dbReference type="PANTHER" id="PTHR43625">
    <property type="entry name" value="AFLATOXIN B1 ALDEHYDE REDUCTASE"/>
    <property type="match status" value="1"/>
</dbReference>
<dbReference type="AlphaFoldDB" id="A0A545TLA3"/>
<keyword evidence="1" id="KW-0560">Oxidoreductase</keyword>
<dbReference type="Proteomes" id="UP000315252">
    <property type="component" value="Unassembled WGS sequence"/>
</dbReference>
<comment type="caution">
    <text evidence="3">The sequence shown here is derived from an EMBL/GenBank/DDBJ whole genome shotgun (WGS) entry which is preliminary data.</text>
</comment>
<evidence type="ECO:0000313" key="4">
    <source>
        <dbReference type="Proteomes" id="UP000315252"/>
    </source>
</evidence>
<accession>A0A545TLA3</accession>
<evidence type="ECO:0000259" key="2">
    <source>
        <dbReference type="Pfam" id="PF00248"/>
    </source>
</evidence>
<dbReference type="CDD" id="cd19076">
    <property type="entry name" value="AKR_AKR13A_13D"/>
    <property type="match status" value="1"/>
</dbReference>
<proteinExistence type="predicted"/>
<sequence length="327" mass="36017">MKTRHLTPELEVSALGLGCMGMSEFYGPRDDEESLRVLHRAADLGTSFYDTADMYGQHHNEELLGRFLKERKDSAVIATKFGIVREGKAYARSIDNSPDYARKSCEGSLRRLGVERIDLYYVHRIEKDRPIEEVMGALAELVREGKIGHIGLCEVSAGTLRRAHAVHPVAAIQTEYSLWTRDVEADILPTCRELGVGFVPYSPLGRGFLTGSFDAGTEFQADDFRGKLPRFTGENLNANQAIVAVVKEMAAEKGCTPAQLALAWLLAQEDWIVPIPGTKRLKYLEENIAAAELDLTKAEREALSAAVGSRTVAGARYTEEGMKGVNA</sequence>
<dbReference type="SUPFAM" id="SSF51430">
    <property type="entry name" value="NAD(P)-linked oxidoreductase"/>
    <property type="match status" value="1"/>
</dbReference>
<dbReference type="Gene3D" id="3.20.20.100">
    <property type="entry name" value="NADP-dependent oxidoreductase domain"/>
    <property type="match status" value="1"/>
</dbReference>
<dbReference type="InterPro" id="IPR036812">
    <property type="entry name" value="NAD(P)_OxRdtase_dom_sf"/>
</dbReference>
<dbReference type="InterPro" id="IPR050791">
    <property type="entry name" value="Aldo-Keto_reductase"/>
</dbReference>
<gene>
    <name evidence="3" type="ORF">FKG95_20655</name>
</gene>
<protein>
    <submittedName>
        <fullName evidence="3">Aldo/keto reductase</fullName>
    </submittedName>
</protein>
<evidence type="ECO:0000256" key="1">
    <source>
        <dbReference type="ARBA" id="ARBA00023002"/>
    </source>
</evidence>
<keyword evidence="4" id="KW-1185">Reference proteome</keyword>
<dbReference type="InterPro" id="IPR023210">
    <property type="entry name" value="NADP_OxRdtase_dom"/>
</dbReference>
<feature type="domain" description="NADP-dependent oxidoreductase" evidence="2">
    <location>
        <begin position="15"/>
        <end position="304"/>
    </location>
</feature>
<dbReference type="PANTHER" id="PTHR43625:SF40">
    <property type="entry name" value="ALDO-KETO REDUCTASE YAKC [NADP(+)]"/>
    <property type="match status" value="1"/>
</dbReference>
<evidence type="ECO:0000313" key="3">
    <source>
        <dbReference type="EMBL" id="TQV78004.1"/>
    </source>
</evidence>
<name>A0A545TLA3_9PROT</name>
<dbReference type="OrthoDB" id="9773828at2"/>
<dbReference type="GO" id="GO:0005737">
    <property type="term" value="C:cytoplasm"/>
    <property type="evidence" value="ECO:0007669"/>
    <property type="project" value="TreeGrafter"/>
</dbReference>
<dbReference type="GO" id="GO:0016491">
    <property type="term" value="F:oxidoreductase activity"/>
    <property type="evidence" value="ECO:0007669"/>
    <property type="project" value="UniProtKB-KW"/>
</dbReference>
<organism evidence="3 4">
    <name type="scientific">Denitrobaculum tricleocarpae</name>
    <dbReference type="NCBI Taxonomy" id="2591009"/>
    <lineage>
        <taxon>Bacteria</taxon>
        <taxon>Pseudomonadati</taxon>
        <taxon>Pseudomonadota</taxon>
        <taxon>Alphaproteobacteria</taxon>
        <taxon>Rhodospirillales</taxon>
        <taxon>Rhodospirillaceae</taxon>
        <taxon>Denitrobaculum</taxon>
    </lineage>
</organism>